<keyword evidence="4 8" id="KW-0067">ATP-binding</keyword>
<dbReference type="Pfam" id="PF00587">
    <property type="entry name" value="tRNA-synt_2b"/>
    <property type="match status" value="1"/>
</dbReference>
<dbReference type="InterPro" id="IPR036621">
    <property type="entry name" value="Anticodon-bd_dom_sf"/>
</dbReference>
<dbReference type="CDD" id="cd00778">
    <property type="entry name" value="ProRS_core_arch_euk"/>
    <property type="match status" value="1"/>
</dbReference>
<dbReference type="GO" id="GO:0005524">
    <property type="term" value="F:ATP binding"/>
    <property type="evidence" value="ECO:0007669"/>
    <property type="project" value="UniProtKB-UniRule"/>
</dbReference>
<evidence type="ECO:0000256" key="2">
    <source>
        <dbReference type="ARBA" id="ARBA00022598"/>
    </source>
</evidence>
<dbReference type="GO" id="GO:0005737">
    <property type="term" value="C:cytoplasm"/>
    <property type="evidence" value="ECO:0007669"/>
    <property type="project" value="UniProtKB-SubCell"/>
</dbReference>
<dbReference type="InterPro" id="IPR045864">
    <property type="entry name" value="aa-tRNA-synth_II/BPL/LPL"/>
</dbReference>
<proteinExistence type="inferred from homology"/>
<comment type="function">
    <text evidence="8">Catalyzes the attachment of proline to tRNA(Pro) in a two-step reaction: proline is first activated by ATP to form Pro-AMP and then transferred to the acceptor end of tRNA(Pro).</text>
</comment>
<protein>
    <recommendedName>
        <fullName evidence="8">Proline--tRNA ligase</fullName>
        <ecNumber evidence="8">6.1.1.15</ecNumber>
    </recommendedName>
    <alternativeName>
        <fullName evidence="8">Prolyl-tRNA synthetase</fullName>
        <shortName evidence="8">ProRS</shortName>
    </alternativeName>
</protein>
<dbReference type="Proteomes" id="UP000009399">
    <property type="component" value="Chromosome"/>
</dbReference>
<evidence type="ECO:0000313" key="10">
    <source>
        <dbReference type="EMBL" id="AFX74451.1"/>
    </source>
</evidence>
<dbReference type="KEGG" id="mhs:MOS_537"/>
<dbReference type="RefSeq" id="WP_014335636.1">
    <property type="nucleotide sequence ID" value="NC_019552.1"/>
</dbReference>
<dbReference type="SUPFAM" id="SSF55681">
    <property type="entry name" value="Class II aaRS and biotin synthetases"/>
    <property type="match status" value="1"/>
</dbReference>
<dbReference type="Pfam" id="PF09180">
    <property type="entry name" value="ProRS-C_1"/>
    <property type="match status" value="1"/>
</dbReference>
<keyword evidence="3 8" id="KW-0547">Nucleotide-binding</keyword>
<comment type="catalytic activity">
    <reaction evidence="7 8">
        <text>tRNA(Pro) + L-proline + ATP = L-prolyl-tRNA(Pro) + AMP + diphosphate</text>
        <dbReference type="Rhea" id="RHEA:14305"/>
        <dbReference type="Rhea" id="RHEA-COMP:9700"/>
        <dbReference type="Rhea" id="RHEA-COMP:9702"/>
        <dbReference type="ChEBI" id="CHEBI:30616"/>
        <dbReference type="ChEBI" id="CHEBI:33019"/>
        <dbReference type="ChEBI" id="CHEBI:60039"/>
        <dbReference type="ChEBI" id="CHEBI:78442"/>
        <dbReference type="ChEBI" id="CHEBI:78532"/>
        <dbReference type="ChEBI" id="CHEBI:456215"/>
        <dbReference type="EC" id="6.1.1.15"/>
    </reaction>
</comment>
<feature type="domain" description="Aminoacyl-transfer RNA synthetases class-II family profile" evidence="9">
    <location>
        <begin position="35"/>
        <end position="282"/>
    </location>
</feature>
<dbReference type="InterPro" id="IPR006195">
    <property type="entry name" value="aa-tRNA-synth_II"/>
</dbReference>
<dbReference type="EC" id="6.1.1.15" evidence="8"/>
<comment type="similarity">
    <text evidence="8">Belongs to the class-II aminoacyl-tRNA synthetase family. ProS type 3 subfamily.</text>
</comment>
<dbReference type="PANTHER" id="PTHR43382:SF2">
    <property type="entry name" value="BIFUNCTIONAL GLUTAMATE_PROLINE--TRNA LIGASE"/>
    <property type="match status" value="1"/>
</dbReference>
<dbReference type="PANTHER" id="PTHR43382">
    <property type="entry name" value="PROLYL-TRNA SYNTHETASE"/>
    <property type="match status" value="1"/>
</dbReference>
<keyword evidence="6 8" id="KW-0030">Aminoacyl-tRNA synthetase</keyword>
<evidence type="ECO:0000256" key="7">
    <source>
        <dbReference type="ARBA" id="ARBA00047671"/>
    </source>
</evidence>
<evidence type="ECO:0000256" key="3">
    <source>
        <dbReference type="ARBA" id="ARBA00022741"/>
    </source>
</evidence>
<comment type="domain">
    <text evidence="8">Consists of three domains: the N-terminal catalytic domain, the anticodon-binding domain and the C-terminal extension.</text>
</comment>
<dbReference type="Gene3D" id="3.30.930.10">
    <property type="entry name" value="Bira Bifunctional Protein, Domain 2"/>
    <property type="match status" value="1"/>
</dbReference>
<dbReference type="EMBL" id="CP003914">
    <property type="protein sequence ID" value="AFX74451.1"/>
    <property type="molecule type" value="Genomic_DNA"/>
</dbReference>
<dbReference type="PRINTS" id="PR01046">
    <property type="entry name" value="TRNASYNTHPRO"/>
</dbReference>
<dbReference type="SMART" id="SM00946">
    <property type="entry name" value="ProRS-C_1"/>
    <property type="match status" value="1"/>
</dbReference>
<dbReference type="NCBIfam" id="TIGR00408">
    <property type="entry name" value="proS_fam_I"/>
    <property type="match status" value="1"/>
</dbReference>
<dbReference type="SUPFAM" id="SSF64586">
    <property type="entry name" value="C-terminal domain of ProRS"/>
    <property type="match status" value="1"/>
</dbReference>
<organism evidence="10 11">
    <name type="scientific">Mesomycoplasma hyorhinis SK76</name>
    <dbReference type="NCBI Taxonomy" id="1118964"/>
    <lineage>
        <taxon>Bacteria</taxon>
        <taxon>Bacillati</taxon>
        <taxon>Mycoplasmatota</taxon>
        <taxon>Mycoplasmoidales</taxon>
        <taxon>Metamycoplasmataceae</taxon>
        <taxon>Mesomycoplasma</taxon>
    </lineage>
</organism>
<keyword evidence="2 8" id="KW-0436">Ligase</keyword>
<dbReference type="HAMAP" id="MF_01571">
    <property type="entry name" value="Pro_tRNA_synth_type3"/>
    <property type="match status" value="1"/>
</dbReference>
<comment type="subunit">
    <text evidence="8">Homodimer.</text>
</comment>
<dbReference type="PROSITE" id="PS50862">
    <property type="entry name" value="AA_TRNA_LIGASE_II"/>
    <property type="match status" value="1"/>
</dbReference>
<evidence type="ECO:0000256" key="4">
    <source>
        <dbReference type="ARBA" id="ARBA00022840"/>
    </source>
</evidence>
<dbReference type="FunFam" id="3.30.930.10:FF:000037">
    <property type="entry name" value="Proline--tRNA ligase"/>
    <property type="match status" value="1"/>
</dbReference>
<accession>A0AAI8FDZ9</accession>
<dbReference type="InterPro" id="IPR016061">
    <property type="entry name" value="Pro-tRNA_ligase_II_C"/>
</dbReference>
<dbReference type="InterPro" id="IPR017449">
    <property type="entry name" value="Pro-tRNA_synth_II"/>
</dbReference>
<dbReference type="AlphaFoldDB" id="A0AAI8FDZ9"/>
<dbReference type="Gene3D" id="3.40.50.800">
    <property type="entry name" value="Anticodon-binding domain"/>
    <property type="match status" value="1"/>
</dbReference>
<reference evidence="10 11" key="1">
    <citation type="journal article" date="2013" name="Genome Announc.">
        <title>Complete Genome Sequence of Mycoplasma hyorhinis Strain SK76.</title>
        <authorList>
            <person name="Goodison S."/>
            <person name="Urquidi V."/>
            <person name="Kumar D."/>
            <person name="Reyes L."/>
            <person name="Rosser C.J."/>
        </authorList>
    </citation>
    <scope>NUCLEOTIDE SEQUENCE [LARGE SCALE GENOMIC DNA]</scope>
    <source>
        <strain evidence="10 11">SK76</strain>
    </source>
</reference>
<dbReference type="InterPro" id="IPR004154">
    <property type="entry name" value="Anticodon-bd"/>
</dbReference>
<dbReference type="GO" id="GO:0006433">
    <property type="term" value="P:prolyl-tRNA aminoacylation"/>
    <property type="evidence" value="ECO:0007669"/>
    <property type="project" value="UniProtKB-UniRule"/>
</dbReference>
<dbReference type="SUPFAM" id="SSF52954">
    <property type="entry name" value="Class II aaRS ABD-related"/>
    <property type="match status" value="1"/>
</dbReference>
<dbReference type="Gene3D" id="3.30.110.30">
    <property type="entry name" value="C-terminal domain of ProRS"/>
    <property type="match status" value="1"/>
</dbReference>
<dbReference type="GeneID" id="93248636"/>
<dbReference type="InterPro" id="IPR004499">
    <property type="entry name" value="Pro-tRNA-ligase_IIa_arc-type"/>
</dbReference>
<dbReference type="InterPro" id="IPR002314">
    <property type="entry name" value="aa-tRNA-synt_IIb"/>
</dbReference>
<sequence length="480" mass="55721">MKKLEKITPWNEDFSRWYVDVIKQAEFMEYGPIKGTIYFKPNSFALWEKIQENLNKYFKRENVKNVYFPLLIPQSFITKEKSHVEGFAPELLTITHAGEKKLSEELYVRPTSEVLFADCFKKELANNNQLPLIYNQWTSVLRWEKNTNPFLRTTEFLWQEGHTVHSNAEEAKRLAKKMIGIYKDFIENYLAIPVIIGNKTERERFAGAEQTYTVEAMMKDGKALQSGTSHYLAQNFSKSFDIVFKNDKNEFENPYQTSWGVSTRLIGGLIMTHGDDRGVILPPKIAPIQVDILELFAIKNPIVSIVAKQIFEKLKIKFTLRIDSTDNQPGYKASRSEVLGTPLRIEVGPRDLEKNQVAIVRRDTLEKHQVEVEKVFEKVEFLLEEIQNNLYNQAKSRLVNNIVTAFDYEEFKTKIAQNKFVIIPFEGDEELEKQIQAETGATTRCIPLDKEFINVLQSVKSECMFTKKTTNRFVIFAKAY</sequence>
<dbReference type="InterPro" id="IPR033721">
    <property type="entry name" value="ProRS_core_arch_euk"/>
</dbReference>
<comment type="subcellular location">
    <subcellularLocation>
        <location evidence="8">Cytoplasm</location>
    </subcellularLocation>
</comment>
<keyword evidence="5 8" id="KW-0648">Protein biosynthesis</keyword>
<evidence type="ECO:0000256" key="5">
    <source>
        <dbReference type="ARBA" id="ARBA00022917"/>
    </source>
</evidence>
<evidence type="ECO:0000256" key="8">
    <source>
        <dbReference type="HAMAP-Rule" id="MF_01571"/>
    </source>
</evidence>
<gene>
    <name evidence="8" type="primary">proS</name>
    <name evidence="10" type="ORF">MOS_537</name>
</gene>
<evidence type="ECO:0000259" key="9">
    <source>
        <dbReference type="PROSITE" id="PS50862"/>
    </source>
</evidence>
<dbReference type="GO" id="GO:0004827">
    <property type="term" value="F:proline-tRNA ligase activity"/>
    <property type="evidence" value="ECO:0007669"/>
    <property type="project" value="UniProtKB-UniRule"/>
</dbReference>
<evidence type="ECO:0000256" key="6">
    <source>
        <dbReference type="ARBA" id="ARBA00023146"/>
    </source>
</evidence>
<name>A0AAI8FDZ9_MESHY</name>
<dbReference type="GO" id="GO:0017101">
    <property type="term" value="C:aminoacyl-tRNA synthetase multienzyme complex"/>
    <property type="evidence" value="ECO:0007669"/>
    <property type="project" value="TreeGrafter"/>
</dbReference>
<dbReference type="Pfam" id="PF03129">
    <property type="entry name" value="HGTP_anticodon"/>
    <property type="match status" value="1"/>
</dbReference>
<evidence type="ECO:0000313" key="11">
    <source>
        <dbReference type="Proteomes" id="UP000009399"/>
    </source>
</evidence>
<evidence type="ECO:0000256" key="1">
    <source>
        <dbReference type="ARBA" id="ARBA00022490"/>
    </source>
</evidence>
<dbReference type="InterPro" id="IPR002316">
    <property type="entry name" value="Pro-tRNA-ligase_IIa"/>
</dbReference>
<keyword evidence="1 8" id="KW-0963">Cytoplasm</keyword>